<proteinExistence type="predicted"/>
<feature type="region of interest" description="Disordered" evidence="1">
    <location>
        <begin position="18"/>
        <end position="136"/>
    </location>
</feature>
<dbReference type="SUPFAM" id="SSF52540">
    <property type="entry name" value="P-loop containing nucleoside triphosphate hydrolases"/>
    <property type="match status" value="1"/>
</dbReference>
<gene>
    <name evidence="2" type="ORF">RFI_09060</name>
</gene>
<evidence type="ECO:0000256" key="1">
    <source>
        <dbReference type="SAM" id="MobiDB-lite"/>
    </source>
</evidence>
<feature type="compositionally biased region" description="Basic residues" evidence="1">
    <location>
        <begin position="20"/>
        <end position="29"/>
    </location>
</feature>
<keyword evidence="3" id="KW-1185">Reference proteome</keyword>
<dbReference type="OrthoDB" id="192148at2759"/>
<evidence type="ECO:0008006" key="4">
    <source>
        <dbReference type="Google" id="ProtNLM"/>
    </source>
</evidence>
<reference evidence="2 3" key="1">
    <citation type="journal article" date="2013" name="Curr. Biol.">
        <title>The Genome of the Foraminiferan Reticulomyxa filosa.</title>
        <authorList>
            <person name="Glockner G."/>
            <person name="Hulsmann N."/>
            <person name="Schleicher M."/>
            <person name="Noegel A.A."/>
            <person name="Eichinger L."/>
            <person name="Gallinger C."/>
            <person name="Pawlowski J."/>
            <person name="Sierra R."/>
            <person name="Euteneuer U."/>
            <person name="Pillet L."/>
            <person name="Moustafa A."/>
            <person name="Platzer M."/>
            <person name="Groth M."/>
            <person name="Szafranski K."/>
            <person name="Schliwa M."/>
        </authorList>
    </citation>
    <scope>NUCLEOTIDE SEQUENCE [LARGE SCALE GENOMIC DNA]</scope>
</reference>
<accession>X6NP69</accession>
<evidence type="ECO:0000313" key="2">
    <source>
        <dbReference type="EMBL" id="ETO28075.1"/>
    </source>
</evidence>
<organism evidence="2 3">
    <name type="scientific">Reticulomyxa filosa</name>
    <dbReference type="NCBI Taxonomy" id="46433"/>
    <lineage>
        <taxon>Eukaryota</taxon>
        <taxon>Sar</taxon>
        <taxon>Rhizaria</taxon>
        <taxon>Retaria</taxon>
        <taxon>Foraminifera</taxon>
        <taxon>Monothalamids</taxon>
        <taxon>Reticulomyxidae</taxon>
        <taxon>Reticulomyxa</taxon>
    </lineage>
</organism>
<feature type="region of interest" description="Disordered" evidence="1">
    <location>
        <begin position="269"/>
        <end position="300"/>
    </location>
</feature>
<protein>
    <recommendedName>
        <fullName evidence="4">CHAT domain-containing protein</fullName>
    </recommendedName>
</protein>
<dbReference type="InterPro" id="IPR027417">
    <property type="entry name" value="P-loop_NTPase"/>
</dbReference>
<dbReference type="Proteomes" id="UP000023152">
    <property type="component" value="Unassembled WGS sequence"/>
</dbReference>
<name>X6NP69_RETFI</name>
<feature type="compositionally biased region" description="Low complexity" evidence="1">
    <location>
        <begin position="44"/>
        <end position="54"/>
    </location>
</feature>
<evidence type="ECO:0000313" key="3">
    <source>
        <dbReference type="Proteomes" id="UP000023152"/>
    </source>
</evidence>
<dbReference type="Gene3D" id="3.40.50.300">
    <property type="entry name" value="P-loop containing nucleotide triphosphate hydrolases"/>
    <property type="match status" value="1"/>
</dbReference>
<sequence length="990" mass="113547">MNTPDIRDSREYLTKFVEKHKTKRSKKYSKQNMSTEPVIDKTVNINPPNKNNFNTDKLQVNDFKTDREQESVDSLFDVTDSDREEPKMGKHIRTEHRSNRQYTRTLTNESKSKSKSKSKSRNNNAEEANEQLENEPNVIHAASIRYRSSTSLRSHCLSVDNVVNNSLKPGEKINLVFAPVTSKIAFFFFVIKKKNIQKILDDIGSDGEEQAKLKGNLKKMDNKTERQTFDDDVMSSVINSIDSDDLEKLRYFGSSRSLNRILRGHRKVVETTKTKAGPNDDIGSIGSRSSNSSDRKNNVKMRYPNKCSSMKHDLSMDKLVPLMQLNVKEERDRLFETLRSCSVQLSAKHAIATSTSMFSSLTSGCRIMHYSGHGLPQALIFEDSKHVGVAHPFSCDNIALACNAFVAAGIKHVIAVKTEFELNDDAASEFTNHFYHSLLNCYTIADAFKHAKNAVVGMAGIGKQDEKKFVLLPADPTGRIHNVKLFHPGELMKGELRDDSVPLPPTNLPSPVPHFIGRSADMVKVFRYLVDSGTKMVGLTGMAGIGKSALAIMTATYLCHRSIFKGGVFYIDVAKLMSTHPTLESMLVHTMQSHERYQHIPQHTFLGGMHKFDRLLLVFDHIDKFDCEFIIDDFSKRSEREETTVYKRREDDNDDGDDNNCNYYCGDEDNGDEYTDNNNSNDINDNKDKQKYTKDNRIEEIRSKLLKRKLQKNKDAIIRFFNTLFDSARNEIKVLVTSTTKRDELTQIRGGMFRYYDCHGLSSEDSAKLFQKLANQFRWKDVHQHQEFMSLLANNPAKIQQIAQLKHVHECDDLNKIIQLYKQRKHDEYECLQKKLGGTPKNTPRAESVAIKVEPPPPSYSELPLDDLMLRDKSVKKVSFKAVYDYFRNKFQRVSLVRPLKQDDILQMCQSMMDQNQHLAIDTFEYLYQWFTGVCQLVSALKELWTDANPFRIYGFITRADAEKKLQVFFFLHCIFKRKKRAISPNAINI</sequence>
<comment type="caution">
    <text evidence="2">The sequence shown here is derived from an EMBL/GenBank/DDBJ whole genome shotgun (WGS) entry which is preliminary data.</text>
</comment>
<dbReference type="EMBL" id="ASPP01006876">
    <property type="protein sequence ID" value="ETO28075.1"/>
    <property type="molecule type" value="Genomic_DNA"/>
</dbReference>
<feature type="region of interest" description="Disordered" evidence="1">
    <location>
        <begin position="668"/>
        <end position="689"/>
    </location>
</feature>
<dbReference type="AlphaFoldDB" id="X6NP69"/>
<feature type="compositionally biased region" description="Low complexity" evidence="1">
    <location>
        <begin position="279"/>
        <end position="292"/>
    </location>
</feature>
<feature type="compositionally biased region" description="Polar residues" evidence="1">
    <location>
        <begin position="100"/>
        <end position="109"/>
    </location>
</feature>
<dbReference type="PANTHER" id="PTHR47691:SF3">
    <property type="entry name" value="HTH-TYPE TRANSCRIPTIONAL REGULATOR RV0890C-RELATED"/>
    <property type="match status" value="1"/>
</dbReference>
<dbReference type="PANTHER" id="PTHR47691">
    <property type="entry name" value="REGULATOR-RELATED"/>
    <property type="match status" value="1"/>
</dbReference>